<evidence type="ECO:0000313" key="3">
    <source>
        <dbReference type="Proteomes" id="UP001345963"/>
    </source>
</evidence>
<sequence length="142" mass="16212">MGRTADLKDVQKTVMDTFHKEDPRQGRQDPGTQDHKRSGIPSNINVMNQQGTKATKEFKYKQEMQGKPLNRGTRVAGELVPIYSSLRVRVRVHPGQVGSPSHGNTETHRSNNHAHTHSHLRARLFISVCILRLFFVTFVKRF</sequence>
<protein>
    <submittedName>
        <fullName evidence="2">Uncharacterized protein</fullName>
    </submittedName>
</protein>
<keyword evidence="3" id="KW-1185">Reference proteome</keyword>
<comment type="caution">
    <text evidence="2">The sequence shown here is derived from an EMBL/GenBank/DDBJ whole genome shotgun (WGS) entry which is preliminary data.</text>
</comment>
<dbReference type="EMBL" id="JAHUTI010045199">
    <property type="protein sequence ID" value="MED6246874.1"/>
    <property type="molecule type" value="Genomic_DNA"/>
</dbReference>
<proteinExistence type="predicted"/>
<feature type="region of interest" description="Disordered" evidence="1">
    <location>
        <begin position="1"/>
        <end position="49"/>
    </location>
</feature>
<dbReference type="Proteomes" id="UP001345963">
    <property type="component" value="Unassembled WGS sequence"/>
</dbReference>
<organism evidence="2 3">
    <name type="scientific">Ataeniobius toweri</name>
    <dbReference type="NCBI Taxonomy" id="208326"/>
    <lineage>
        <taxon>Eukaryota</taxon>
        <taxon>Metazoa</taxon>
        <taxon>Chordata</taxon>
        <taxon>Craniata</taxon>
        <taxon>Vertebrata</taxon>
        <taxon>Euteleostomi</taxon>
        <taxon>Actinopterygii</taxon>
        <taxon>Neopterygii</taxon>
        <taxon>Teleostei</taxon>
        <taxon>Neoteleostei</taxon>
        <taxon>Acanthomorphata</taxon>
        <taxon>Ovalentaria</taxon>
        <taxon>Atherinomorphae</taxon>
        <taxon>Cyprinodontiformes</taxon>
        <taxon>Goodeidae</taxon>
        <taxon>Ataeniobius</taxon>
    </lineage>
</organism>
<accession>A0ABU7B9F6</accession>
<reference evidence="2 3" key="1">
    <citation type="submission" date="2021-07" db="EMBL/GenBank/DDBJ databases">
        <authorList>
            <person name="Palmer J.M."/>
        </authorList>
    </citation>
    <scope>NUCLEOTIDE SEQUENCE [LARGE SCALE GENOMIC DNA]</scope>
    <source>
        <strain evidence="2 3">AT_MEX2019</strain>
        <tissue evidence="2">Muscle</tissue>
    </source>
</reference>
<name>A0ABU7B9F6_9TELE</name>
<evidence type="ECO:0000313" key="2">
    <source>
        <dbReference type="EMBL" id="MED6246874.1"/>
    </source>
</evidence>
<feature type="compositionally biased region" description="Polar residues" evidence="1">
    <location>
        <begin position="40"/>
        <end position="49"/>
    </location>
</feature>
<evidence type="ECO:0000256" key="1">
    <source>
        <dbReference type="SAM" id="MobiDB-lite"/>
    </source>
</evidence>
<gene>
    <name evidence="2" type="ORF">ATANTOWER_025374</name>
</gene>
<feature type="compositionally biased region" description="Basic and acidic residues" evidence="1">
    <location>
        <begin position="1"/>
        <end position="37"/>
    </location>
</feature>
<feature type="region of interest" description="Disordered" evidence="1">
    <location>
        <begin position="95"/>
        <end position="114"/>
    </location>
</feature>